<accession>A0A0U1P4U3</accession>
<organism evidence="2 3">
    <name type="scientific">Neobacillus massiliamazoniensis</name>
    <dbReference type="NCBI Taxonomy" id="1499688"/>
    <lineage>
        <taxon>Bacteria</taxon>
        <taxon>Bacillati</taxon>
        <taxon>Bacillota</taxon>
        <taxon>Bacilli</taxon>
        <taxon>Bacillales</taxon>
        <taxon>Bacillaceae</taxon>
        <taxon>Neobacillus</taxon>
    </lineage>
</organism>
<name>A0A0U1P4U3_9BACI</name>
<dbReference type="PANTHER" id="PTHR46825">
    <property type="entry name" value="D-ALANYL-D-ALANINE-CARBOXYPEPTIDASE/ENDOPEPTIDASE AMPH"/>
    <property type="match status" value="1"/>
</dbReference>
<keyword evidence="3" id="KW-1185">Reference proteome</keyword>
<dbReference type="InterPro" id="IPR050491">
    <property type="entry name" value="AmpC-like"/>
</dbReference>
<dbReference type="PANTHER" id="PTHR46825:SF9">
    <property type="entry name" value="BETA-LACTAMASE-RELATED DOMAIN-CONTAINING PROTEIN"/>
    <property type="match status" value="1"/>
</dbReference>
<dbReference type="Gene3D" id="3.40.710.10">
    <property type="entry name" value="DD-peptidase/beta-lactamase superfamily"/>
    <property type="match status" value="1"/>
</dbReference>
<evidence type="ECO:0000259" key="1">
    <source>
        <dbReference type="Pfam" id="PF00144"/>
    </source>
</evidence>
<dbReference type="InterPro" id="IPR012338">
    <property type="entry name" value="Beta-lactam/transpept-like"/>
</dbReference>
<dbReference type="Pfam" id="PF00144">
    <property type="entry name" value="Beta-lactamase"/>
    <property type="match status" value="1"/>
</dbReference>
<dbReference type="Proteomes" id="UP000199087">
    <property type="component" value="Unassembled WGS sequence"/>
</dbReference>
<evidence type="ECO:0000313" key="2">
    <source>
        <dbReference type="EMBL" id="CRK85414.1"/>
    </source>
</evidence>
<gene>
    <name evidence="2" type="ORF">BN000_05511</name>
</gene>
<dbReference type="AlphaFoldDB" id="A0A0U1P4U3"/>
<feature type="domain" description="Beta-lactamase-related" evidence="1">
    <location>
        <begin position="7"/>
        <end position="205"/>
    </location>
</feature>
<dbReference type="SUPFAM" id="SSF56601">
    <property type="entry name" value="beta-lactamase/transpeptidase-like"/>
    <property type="match status" value="1"/>
</dbReference>
<evidence type="ECO:0000313" key="3">
    <source>
        <dbReference type="Proteomes" id="UP000199087"/>
    </source>
</evidence>
<dbReference type="EMBL" id="CVRB01000010">
    <property type="protein sequence ID" value="CRK85414.1"/>
    <property type="molecule type" value="Genomic_DNA"/>
</dbReference>
<sequence>MDWKLIEEKISTRMKTEHIPGAAVAISKNGRIIYQKGFGAKDLESNDQITPETIFGIASVSKSFTALAIMKLEEDGKLSIHDPVIKYLPEFNIPTIDPIESIKIHHLLTHTTGLAPLHRKEELTKFQEHLTYLSENEHDLLGKPGEYFSYCNDTFLLLGAIIERITGSLFRRYITEELLNPLCMYRSTYSLEEINKLENVSTPYVYDRKREEYQNQP</sequence>
<reference evidence="3" key="1">
    <citation type="submission" date="2015-05" db="EMBL/GenBank/DDBJ databases">
        <authorList>
            <person name="Urmite Genomes"/>
        </authorList>
    </citation>
    <scope>NUCLEOTIDE SEQUENCE [LARGE SCALE GENOMIC DNA]</scope>
    <source>
        <strain evidence="3">LF1</strain>
    </source>
</reference>
<dbReference type="InterPro" id="IPR001466">
    <property type="entry name" value="Beta-lactam-related"/>
</dbReference>
<dbReference type="STRING" id="1499688.BN000_05511"/>
<proteinExistence type="predicted"/>
<protein>
    <submittedName>
        <fullName evidence="2">Beta-lactamase</fullName>
    </submittedName>
</protein>